<feature type="domain" description="SGNH hydrolase-type esterase" evidence="1">
    <location>
        <begin position="49"/>
        <end position="213"/>
    </location>
</feature>
<dbReference type="SUPFAM" id="SSF52266">
    <property type="entry name" value="SGNH hydrolase"/>
    <property type="match status" value="1"/>
</dbReference>
<dbReference type="CDD" id="cd00229">
    <property type="entry name" value="SGNH_hydrolase"/>
    <property type="match status" value="1"/>
</dbReference>
<sequence length="225" mass="23314">MDAMRRRERRERGALVSGTALALSAALAGAGLVSDQDEAHAAGALRVVVVGDSLSTGYGTSAAWAWPRLLSQQEQGRLDVVNASENGDGYLAVGVADGTFGSHAQAVITPDTSMVVFFGSENDMGEDLAELTAAAVADLTTAHEAAPDARIVVVGPTAFTDDPEPARLAVRDALESAAAQTGVKFVDPLAGNWLAGAQYEGPDEDHPTIAGQEQLRDEMTRALGL</sequence>
<evidence type="ECO:0000259" key="1">
    <source>
        <dbReference type="Pfam" id="PF13472"/>
    </source>
</evidence>
<evidence type="ECO:0000313" key="3">
    <source>
        <dbReference type="Proteomes" id="UP001319861"/>
    </source>
</evidence>
<dbReference type="InterPro" id="IPR051532">
    <property type="entry name" value="Ester_Hydrolysis_Enzymes"/>
</dbReference>
<dbReference type="InterPro" id="IPR013830">
    <property type="entry name" value="SGNH_hydro"/>
</dbReference>
<dbReference type="Proteomes" id="UP001319861">
    <property type="component" value="Chromosome"/>
</dbReference>
<organism evidence="2 3">
    <name type="scientific">Sinomonas cyclohexanicum</name>
    <name type="common">Corynebacterium cyclohexanicum</name>
    <dbReference type="NCBI Taxonomy" id="322009"/>
    <lineage>
        <taxon>Bacteria</taxon>
        <taxon>Bacillati</taxon>
        <taxon>Actinomycetota</taxon>
        <taxon>Actinomycetes</taxon>
        <taxon>Micrococcales</taxon>
        <taxon>Micrococcaceae</taxon>
        <taxon>Sinomonas</taxon>
    </lineage>
</organism>
<accession>A0ABN6FG68</accession>
<protein>
    <recommendedName>
        <fullName evidence="1">SGNH hydrolase-type esterase domain-containing protein</fullName>
    </recommendedName>
</protein>
<proteinExistence type="predicted"/>
<dbReference type="Gene3D" id="3.40.50.1110">
    <property type="entry name" value="SGNH hydrolase"/>
    <property type="match status" value="1"/>
</dbReference>
<dbReference type="PANTHER" id="PTHR30383">
    <property type="entry name" value="THIOESTERASE 1/PROTEASE 1/LYSOPHOSPHOLIPASE L1"/>
    <property type="match status" value="1"/>
</dbReference>
<evidence type="ECO:0000313" key="2">
    <source>
        <dbReference type="EMBL" id="BCT75870.1"/>
    </source>
</evidence>
<dbReference type="Pfam" id="PF13472">
    <property type="entry name" value="Lipase_GDSL_2"/>
    <property type="match status" value="1"/>
</dbReference>
<dbReference type="PANTHER" id="PTHR30383:SF5">
    <property type="entry name" value="SGNH HYDROLASE-TYPE ESTERASE DOMAIN-CONTAINING PROTEIN"/>
    <property type="match status" value="1"/>
</dbReference>
<dbReference type="EMBL" id="AP024525">
    <property type="protein sequence ID" value="BCT75870.1"/>
    <property type="molecule type" value="Genomic_DNA"/>
</dbReference>
<reference evidence="2 3" key="1">
    <citation type="journal article" date="2021" name="J. Biosci. Bioeng.">
        <title>Identification and characterization of a chc gene cluster responsible for the aromatization pathway of cyclohexanecarboxylate degradation in Sinomonas cyclohexanicum ATCC 51369.</title>
        <authorList>
            <person name="Yamamoto T."/>
            <person name="Hasegawa Y."/>
            <person name="Lau P.C.K."/>
            <person name="Iwaki H."/>
        </authorList>
    </citation>
    <scope>NUCLEOTIDE SEQUENCE [LARGE SCALE GENOMIC DNA]</scope>
    <source>
        <strain evidence="2 3">ATCC 51369</strain>
    </source>
</reference>
<dbReference type="InterPro" id="IPR036514">
    <property type="entry name" value="SGNH_hydro_sf"/>
</dbReference>
<gene>
    <name evidence="2" type="ORF">SCMU_17120</name>
</gene>
<keyword evidence="3" id="KW-1185">Reference proteome</keyword>
<name>A0ABN6FG68_SINCY</name>